<gene>
    <name evidence="1" type="ORF">ABL78_2107</name>
</gene>
<comment type="caution">
    <text evidence="1">The sequence shown here is derived from an EMBL/GenBank/DDBJ whole genome shotgun (WGS) entry which is preliminary data.</text>
</comment>
<dbReference type="Proteomes" id="UP000038009">
    <property type="component" value="Unassembled WGS sequence"/>
</dbReference>
<evidence type="ECO:0000313" key="1">
    <source>
        <dbReference type="EMBL" id="KPI88792.1"/>
    </source>
</evidence>
<keyword evidence="2" id="KW-1185">Reference proteome</keyword>
<accession>A0A0N1I6J0</accession>
<dbReference type="PROSITE" id="PS51257">
    <property type="entry name" value="PROKAR_LIPOPROTEIN"/>
    <property type="match status" value="1"/>
</dbReference>
<organism evidence="1 2">
    <name type="scientific">Leptomonas seymouri</name>
    <dbReference type="NCBI Taxonomy" id="5684"/>
    <lineage>
        <taxon>Eukaryota</taxon>
        <taxon>Discoba</taxon>
        <taxon>Euglenozoa</taxon>
        <taxon>Kinetoplastea</taxon>
        <taxon>Metakinetoplastina</taxon>
        <taxon>Trypanosomatida</taxon>
        <taxon>Trypanosomatidae</taxon>
        <taxon>Leishmaniinae</taxon>
        <taxon>Leptomonas</taxon>
    </lineage>
</organism>
<sequence length="212" mass="22445">MRLGAAYSFNSSSACDVALPHLSCRHQGHHRLEKIKDDLSSAADGVKHTRATYSSAARIAVAQSDAFAVADFERIVSFPSLRGRLHEPLANSSADASIAVYNGPACAPSAPNCTASFQVVLLLGIPKRSVTAFVLFFFVSLKTALPTGRGGGTSASGPRWPPPLVVPALPRRSRRWASRCVTWSFEGGHIDAVRNGIASCNVMGITLLDQAG</sequence>
<dbReference type="EMBL" id="LJSK01000040">
    <property type="protein sequence ID" value="KPI88792.1"/>
    <property type="molecule type" value="Genomic_DNA"/>
</dbReference>
<name>A0A0N1I6J0_LEPSE</name>
<dbReference type="AlphaFoldDB" id="A0A0N1I6J0"/>
<protein>
    <submittedName>
        <fullName evidence="1">Uncharacterized protein</fullName>
    </submittedName>
</protein>
<dbReference type="VEuPathDB" id="TriTrypDB:Lsey_0040_0180"/>
<evidence type="ECO:0000313" key="2">
    <source>
        <dbReference type="Proteomes" id="UP000038009"/>
    </source>
</evidence>
<reference evidence="1 2" key="1">
    <citation type="journal article" date="2015" name="PLoS Pathog.">
        <title>Leptomonas seymouri: Adaptations to the Dixenous Life Cycle Analyzed by Genome Sequencing, Transcriptome Profiling and Co-infection with Leishmania donovani.</title>
        <authorList>
            <person name="Kraeva N."/>
            <person name="Butenko A."/>
            <person name="Hlavacova J."/>
            <person name="Kostygov A."/>
            <person name="Myskova J."/>
            <person name="Grybchuk D."/>
            <person name="Lestinova T."/>
            <person name="Votypka J."/>
            <person name="Volf P."/>
            <person name="Opperdoes F."/>
            <person name="Flegontov P."/>
            <person name="Lukes J."/>
            <person name="Yurchenko V."/>
        </authorList>
    </citation>
    <scope>NUCLEOTIDE SEQUENCE [LARGE SCALE GENOMIC DNA]</scope>
    <source>
        <strain evidence="1 2">ATCC 30220</strain>
    </source>
</reference>
<proteinExistence type="predicted"/>